<proteinExistence type="predicted"/>
<protein>
    <submittedName>
        <fullName evidence="1">Uncharacterized protein</fullName>
    </submittedName>
</protein>
<name>A0ACC3ZEM4_COLTU</name>
<gene>
    <name evidence="1" type="ORF">CTRU02_200447</name>
</gene>
<organism evidence="1 2">
    <name type="scientific">Colletotrichum truncatum</name>
    <name type="common">Anthracnose fungus</name>
    <name type="synonym">Colletotrichum capsici</name>
    <dbReference type="NCBI Taxonomy" id="5467"/>
    <lineage>
        <taxon>Eukaryota</taxon>
        <taxon>Fungi</taxon>
        <taxon>Dikarya</taxon>
        <taxon>Ascomycota</taxon>
        <taxon>Pezizomycotina</taxon>
        <taxon>Sordariomycetes</taxon>
        <taxon>Hypocreomycetidae</taxon>
        <taxon>Glomerellales</taxon>
        <taxon>Glomerellaceae</taxon>
        <taxon>Colletotrichum</taxon>
        <taxon>Colletotrichum truncatum species complex</taxon>
    </lineage>
</organism>
<accession>A0ACC3ZEM4</accession>
<comment type="caution">
    <text evidence="1">The sequence shown here is derived from an EMBL/GenBank/DDBJ whole genome shotgun (WGS) entry which is preliminary data.</text>
</comment>
<sequence>MLALAIMLLELNFGTPIESLRHQDDLGPDGQPNMCTDLLTAQRWFNAKALKGQLSHGFKSAIKYCLQCYLDPDASFDNVEFVQSIEEQVLKPLEWEMQQLVYGKSL</sequence>
<evidence type="ECO:0000313" key="2">
    <source>
        <dbReference type="Proteomes" id="UP000805649"/>
    </source>
</evidence>
<keyword evidence="2" id="KW-1185">Reference proteome</keyword>
<dbReference type="Proteomes" id="UP000805649">
    <property type="component" value="Unassembled WGS sequence"/>
</dbReference>
<evidence type="ECO:0000313" key="1">
    <source>
        <dbReference type="EMBL" id="KAL0942561.1"/>
    </source>
</evidence>
<dbReference type="EMBL" id="VUJX02000001">
    <property type="protein sequence ID" value="KAL0942561.1"/>
    <property type="molecule type" value="Genomic_DNA"/>
</dbReference>
<reference evidence="1 2" key="1">
    <citation type="journal article" date="2020" name="Phytopathology">
        <title>Genome Sequence Resources of Colletotrichum truncatum, C. plurivorum, C. musicola, and C. sojae: Four Species Pathogenic to Soybean (Glycine max).</title>
        <authorList>
            <person name="Rogerio F."/>
            <person name="Boufleur T.R."/>
            <person name="Ciampi-Guillardi M."/>
            <person name="Sukno S.A."/>
            <person name="Thon M.R."/>
            <person name="Massola Junior N.S."/>
            <person name="Baroncelli R."/>
        </authorList>
    </citation>
    <scope>NUCLEOTIDE SEQUENCE [LARGE SCALE GENOMIC DNA]</scope>
    <source>
        <strain evidence="1 2">CMES1059</strain>
    </source>
</reference>